<protein>
    <submittedName>
        <fullName evidence="6">PD-(D/E)XK nuclease family protein</fullName>
    </submittedName>
</protein>
<evidence type="ECO:0000256" key="4">
    <source>
        <dbReference type="SAM" id="MobiDB-lite"/>
    </source>
</evidence>
<gene>
    <name evidence="6" type="ORF">OU415_02500</name>
</gene>
<keyword evidence="3" id="KW-0234">DNA repair</keyword>
<keyword evidence="7" id="KW-1185">Reference proteome</keyword>
<keyword evidence="2" id="KW-0067">ATP-binding</keyword>
<reference evidence="6 7" key="1">
    <citation type="submission" date="2022-11" db="EMBL/GenBank/DDBJ databases">
        <title>Draft genome sequence of Saccharopolyspora sp. WRP15-2 isolated from rhizosphere soils of wild rice in Thailand.</title>
        <authorList>
            <person name="Duangmal K."/>
            <person name="Kammanee S."/>
            <person name="Muangham S."/>
        </authorList>
    </citation>
    <scope>NUCLEOTIDE SEQUENCE [LARGE SCALE GENOMIC DNA]</scope>
    <source>
        <strain evidence="6 7">WRP15-2</strain>
    </source>
</reference>
<keyword evidence="2" id="KW-0378">Hydrolase</keyword>
<evidence type="ECO:0000313" key="6">
    <source>
        <dbReference type="EMBL" id="MDA3624288.1"/>
    </source>
</evidence>
<proteinExistence type="predicted"/>
<evidence type="ECO:0000256" key="2">
    <source>
        <dbReference type="ARBA" id="ARBA00022806"/>
    </source>
</evidence>
<feature type="domain" description="PD-(D/E)XK endonuclease-like" evidence="5">
    <location>
        <begin position="127"/>
        <end position="192"/>
    </location>
</feature>
<feature type="region of interest" description="Disordered" evidence="4">
    <location>
        <begin position="1"/>
        <end position="33"/>
    </location>
</feature>
<dbReference type="InterPro" id="IPR038726">
    <property type="entry name" value="PDDEXK_AddAB-type"/>
</dbReference>
<sequence length="319" mass="35399">MSDPFDAPTEVQRDRWGRPLVHPPEGSGKPEGYTRCTTFVDALEDTYNLTQWEKRMVAIGLSERADLLLAVAAHRDDKKKLNEVANAAKEAAKASSAATTGTALHALTERVDRGEPLPALPETAQRDIDAYRRATVDLNSVAIEQFCVYDPFRIGGTPDRVVEYRGQLYIADVKTGSIDFGAMKIAMQLGVYSRSTPYDFRTHTRGQWPRDIDQDRGIVIHLPAGTGRCELRWIDISKGWDAVLVAKAVRDWRGEKDWYEPFEQAAIEAAATDWAAMVAEATAVEQLRDIWAAADLAGAYTDELDALCKARKQELESAA</sequence>
<organism evidence="6 7">
    <name type="scientific">Saccharopolyspora oryzae</name>
    <dbReference type="NCBI Taxonomy" id="2997343"/>
    <lineage>
        <taxon>Bacteria</taxon>
        <taxon>Bacillati</taxon>
        <taxon>Actinomycetota</taxon>
        <taxon>Actinomycetes</taxon>
        <taxon>Pseudonocardiales</taxon>
        <taxon>Pseudonocardiaceae</taxon>
        <taxon>Saccharopolyspora</taxon>
    </lineage>
</organism>
<dbReference type="Proteomes" id="UP001210380">
    <property type="component" value="Unassembled WGS sequence"/>
</dbReference>
<dbReference type="Pfam" id="PF12705">
    <property type="entry name" value="PDDEXK_1"/>
    <property type="match status" value="1"/>
</dbReference>
<dbReference type="RefSeq" id="WP_270946851.1">
    <property type="nucleotide sequence ID" value="NZ_JAQGLA010000002.1"/>
</dbReference>
<keyword evidence="1" id="KW-0227">DNA damage</keyword>
<accession>A0ABT4URX4</accession>
<dbReference type="EMBL" id="JAQGLA010000002">
    <property type="protein sequence ID" value="MDA3624288.1"/>
    <property type="molecule type" value="Genomic_DNA"/>
</dbReference>
<evidence type="ECO:0000256" key="3">
    <source>
        <dbReference type="ARBA" id="ARBA00023204"/>
    </source>
</evidence>
<evidence type="ECO:0000259" key="5">
    <source>
        <dbReference type="Pfam" id="PF12705"/>
    </source>
</evidence>
<keyword evidence="2" id="KW-0547">Nucleotide-binding</keyword>
<keyword evidence="2" id="KW-0347">Helicase</keyword>
<comment type="caution">
    <text evidence="6">The sequence shown here is derived from an EMBL/GenBank/DDBJ whole genome shotgun (WGS) entry which is preliminary data.</text>
</comment>
<evidence type="ECO:0000313" key="7">
    <source>
        <dbReference type="Proteomes" id="UP001210380"/>
    </source>
</evidence>
<evidence type="ECO:0000256" key="1">
    <source>
        <dbReference type="ARBA" id="ARBA00022763"/>
    </source>
</evidence>
<name>A0ABT4URX4_9PSEU</name>